<sequence length="81" mass="8805">MKNPYPLGHALTQLYLSQEHTRGLDEASDLESMLQDEAGADSPSSPADPSEEPASTALLHEGMSDGTLKTHQMVQRSYGLY</sequence>
<evidence type="ECO:0000256" key="1">
    <source>
        <dbReference type="SAM" id="MobiDB-lite"/>
    </source>
</evidence>
<dbReference type="EMBL" id="JAMDLW010000041">
    <property type="protein sequence ID" value="MCY9522631.1"/>
    <property type="molecule type" value="Genomic_DNA"/>
</dbReference>
<reference evidence="2 3" key="1">
    <citation type="submission" date="2022-05" db="EMBL/GenBank/DDBJ databases">
        <title>Genome Sequencing of Bee-Associated Microbes.</title>
        <authorList>
            <person name="Dunlap C."/>
        </authorList>
    </citation>
    <scope>NUCLEOTIDE SEQUENCE [LARGE SCALE GENOMIC DNA]</scope>
    <source>
        <strain evidence="2 3">NRRL NRS-1438</strain>
    </source>
</reference>
<name>A0ABT4E321_9BACL</name>
<evidence type="ECO:0000313" key="3">
    <source>
        <dbReference type="Proteomes" id="UP001207626"/>
    </source>
</evidence>
<organism evidence="2 3">
    <name type="scientific">Paenibacillus apiarius</name>
    <dbReference type="NCBI Taxonomy" id="46240"/>
    <lineage>
        <taxon>Bacteria</taxon>
        <taxon>Bacillati</taxon>
        <taxon>Bacillota</taxon>
        <taxon>Bacilli</taxon>
        <taxon>Bacillales</taxon>
        <taxon>Paenibacillaceae</taxon>
        <taxon>Paenibacillus</taxon>
    </lineage>
</organism>
<dbReference type="RefSeq" id="WP_087432060.1">
    <property type="nucleotide sequence ID" value="NZ_JAFFHZ010000001.1"/>
</dbReference>
<protein>
    <submittedName>
        <fullName evidence="2">Uncharacterized protein</fullName>
    </submittedName>
</protein>
<feature type="compositionally biased region" description="Low complexity" evidence="1">
    <location>
        <begin position="36"/>
        <end position="55"/>
    </location>
</feature>
<proteinExistence type="predicted"/>
<gene>
    <name evidence="2" type="ORF">M5X09_23730</name>
</gene>
<keyword evidence="3" id="KW-1185">Reference proteome</keyword>
<feature type="region of interest" description="Disordered" evidence="1">
    <location>
        <begin position="20"/>
        <end position="70"/>
    </location>
</feature>
<accession>A0ABT4E321</accession>
<dbReference type="Proteomes" id="UP001207626">
    <property type="component" value="Unassembled WGS sequence"/>
</dbReference>
<dbReference type="GeneID" id="77003152"/>
<evidence type="ECO:0000313" key="2">
    <source>
        <dbReference type="EMBL" id="MCY9522631.1"/>
    </source>
</evidence>
<comment type="caution">
    <text evidence="2">The sequence shown here is derived from an EMBL/GenBank/DDBJ whole genome shotgun (WGS) entry which is preliminary data.</text>
</comment>